<proteinExistence type="predicted"/>
<dbReference type="AlphaFoldDB" id="A0A382JTL6"/>
<evidence type="ECO:0000313" key="2">
    <source>
        <dbReference type="EMBL" id="SVC15198.1"/>
    </source>
</evidence>
<protein>
    <submittedName>
        <fullName evidence="2">Uncharacterized protein</fullName>
    </submittedName>
</protein>
<feature type="region of interest" description="Disordered" evidence="1">
    <location>
        <begin position="50"/>
        <end position="86"/>
    </location>
</feature>
<dbReference type="Pfam" id="PF07230">
    <property type="entry name" value="Portal_T4"/>
    <property type="match status" value="1"/>
</dbReference>
<organism evidence="2">
    <name type="scientific">marine metagenome</name>
    <dbReference type="NCBI Taxonomy" id="408172"/>
    <lineage>
        <taxon>unclassified sequences</taxon>
        <taxon>metagenomes</taxon>
        <taxon>ecological metagenomes</taxon>
    </lineage>
</organism>
<gene>
    <name evidence="2" type="ORF">METZ01_LOCUS268052</name>
</gene>
<reference evidence="2" key="1">
    <citation type="submission" date="2018-05" db="EMBL/GenBank/DDBJ databases">
        <authorList>
            <person name="Lanie J.A."/>
            <person name="Ng W.-L."/>
            <person name="Kazmierczak K.M."/>
            <person name="Andrzejewski T.M."/>
            <person name="Davidsen T.M."/>
            <person name="Wayne K.J."/>
            <person name="Tettelin H."/>
            <person name="Glass J.I."/>
            <person name="Rusch D."/>
            <person name="Podicherti R."/>
            <person name="Tsui H.-C.T."/>
            <person name="Winkler M.E."/>
        </authorList>
    </citation>
    <scope>NUCLEOTIDE SEQUENCE</scope>
</reference>
<dbReference type="InterPro" id="IPR010823">
    <property type="entry name" value="Portal_Gp20"/>
</dbReference>
<sequence>ELQQATMLRERLGLLVNDMGYRDAVVGKYFSQEYVNKHILKLTQEEIDDMKDQMEKEKAEAPKEAEDQQWEFDPSANKPDLKVISG</sequence>
<feature type="non-terminal residue" evidence="2">
    <location>
        <position position="1"/>
    </location>
</feature>
<feature type="compositionally biased region" description="Basic and acidic residues" evidence="1">
    <location>
        <begin position="50"/>
        <end position="66"/>
    </location>
</feature>
<name>A0A382JTL6_9ZZZZ</name>
<accession>A0A382JTL6</accession>
<evidence type="ECO:0000256" key="1">
    <source>
        <dbReference type="SAM" id="MobiDB-lite"/>
    </source>
</evidence>
<dbReference type="EMBL" id="UINC01076228">
    <property type="protein sequence ID" value="SVC15198.1"/>
    <property type="molecule type" value="Genomic_DNA"/>
</dbReference>